<evidence type="ECO:0000313" key="1">
    <source>
        <dbReference type="EMBL" id="CEQ01999.1"/>
    </source>
</evidence>
<dbReference type="Proteomes" id="UP000049127">
    <property type="component" value="Unassembled WGS sequence"/>
</dbReference>
<evidence type="ECO:0000313" key="2">
    <source>
        <dbReference type="Proteomes" id="UP000049127"/>
    </source>
</evidence>
<organism evidence="1 2">
    <name type="scientific">Paraclostridium sordellii</name>
    <name type="common">Clostridium sordellii</name>
    <dbReference type="NCBI Taxonomy" id="1505"/>
    <lineage>
        <taxon>Bacteria</taxon>
        <taxon>Bacillati</taxon>
        <taxon>Bacillota</taxon>
        <taxon>Clostridia</taxon>
        <taxon>Peptostreptococcales</taxon>
        <taxon>Peptostreptococcaceae</taxon>
        <taxon>Paraclostridium</taxon>
    </lineage>
</organism>
<gene>
    <name evidence="1" type="ORF">R28058_33701</name>
</gene>
<dbReference type="EMBL" id="CEKZ01000001">
    <property type="protein sequence ID" value="CEQ01999.1"/>
    <property type="molecule type" value="Genomic_DNA"/>
</dbReference>
<proteinExistence type="predicted"/>
<reference evidence="1 2" key="1">
    <citation type="submission" date="2015-01" db="EMBL/GenBank/DDBJ databases">
        <authorList>
            <person name="Aslett A.Martin."/>
            <person name="De Silva Nishadi"/>
        </authorList>
    </citation>
    <scope>NUCLEOTIDE SEQUENCE [LARGE SCALE GENOMIC DNA]</scope>
    <source>
        <strain evidence="1 2">R28058</strain>
    </source>
</reference>
<name>A0A0C7R1G9_PARSO</name>
<dbReference type="AlphaFoldDB" id="A0A0C7R1G9"/>
<accession>A0A0C7R1G9</accession>
<sequence length="119" mass="13719">MKRKFKVGNENLAFEMTNKTIFDIDERFDNFGNVINGVMYGQNLYNNALKVMVCSCISKRVDKDGNENPLTIDELKEKLTPEQVMDGIIDFATNLYFDYRGVKTSDTTDENKSENNKKK</sequence>
<protein>
    <recommendedName>
        <fullName evidence="3">Phage protein</fullName>
    </recommendedName>
</protein>
<evidence type="ECO:0008006" key="3">
    <source>
        <dbReference type="Google" id="ProtNLM"/>
    </source>
</evidence>
<dbReference type="OrthoDB" id="1912887at2"/>
<dbReference type="RefSeq" id="WP_055341066.1">
    <property type="nucleotide sequence ID" value="NZ_CEKZ01000001.1"/>
</dbReference>